<sequence>MKLSYATRDLERTCTDARRMQKSLGAERAKKLQLRLDDLRAAEKMADLLQMTGKWEELKADRAGQWSARLTGNWRLIVEPGAEGEEVTVLVVEIVDYH</sequence>
<proteinExistence type="predicted"/>
<evidence type="ECO:0008006" key="3">
    <source>
        <dbReference type="Google" id="ProtNLM"/>
    </source>
</evidence>
<reference evidence="2" key="1">
    <citation type="journal article" date="2019" name="Int. J. Syst. Evol. Microbiol.">
        <title>The Global Catalogue of Microorganisms (GCM) 10K type strain sequencing project: providing services to taxonomists for standard genome sequencing and annotation.</title>
        <authorList>
            <consortium name="The Broad Institute Genomics Platform"/>
            <consortium name="The Broad Institute Genome Sequencing Center for Infectious Disease"/>
            <person name="Wu L."/>
            <person name="Ma J."/>
        </authorList>
    </citation>
    <scope>NUCLEOTIDE SEQUENCE [LARGE SCALE GENOMIC DNA]</scope>
    <source>
        <strain evidence="2">JCM 15592</strain>
    </source>
</reference>
<evidence type="ECO:0000313" key="1">
    <source>
        <dbReference type="EMBL" id="GAA1786585.1"/>
    </source>
</evidence>
<evidence type="ECO:0000313" key="2">
    <source>
        <dbReference type="Proteomes" id="UP001499938"/>
    </source>
</evidence>
<comment type="caution">
    <text evidence="1">The sequence shown here is derived from an EMBL/GenBank/DDBJ whole genome shotgun (WGS) entry which is preliminary data.</text>
</comment>
<dbReference type="Gene3D" id="3.30.2310.20">
    <property type="entry name" value="RelE-like"/>
    <property type="match status" value="1"/>
</dbReference>
<gene>
    <name evidence="1" type="ORF">GCM10009811_09520</name>
</gene>
<dbReference type="Proteomes" id="UP001499938">
    <property type="component" value="Unassembled WGS sequence"/>
</dbReference>
<dbReference type="RefSeq" id="WP_344082037.1">
    <property type="nucleotide sequence ID" value="NZ_BAAAPO010000016.1"/>
</dbReference>
<dbReference type="EMBL" id="BAAAPO010000016">
    <property type="protein sequence ID" value="GAA1786585.1"/>
    <property type="molecule type" value="Genomic_DNA"/>
</dbReference>
<dbReference type="InterPro" id="IPR007711">
    <property type="entry name" value="HigB-1"/>
</dbReference>
<organism evidence="1 2">
    <name type="scientific">Nostocoides veronense</name>
    <dbReference type="NCBI Taxonomy" id="330836"/>
    <lineage>
        <taxon>Bacteria</taxon>
        <taxon>Bacillati</taxon>
        <taxon>Actinomycetota</taxon>
        <taxon>Actinomycetes</taxon>
        <taxon>Micrococcales</taxon>
        <taxon>Intrasporangiaceae</taxon>
        <taxon>Nostocoides</taxon>
    </lineage>
</organism>
<dbReference type="InterPro" id="IPR035093">
    <property type="entry name" value="RelE/ParE_toxin_dom_sf"/>
</dbReference>
<keyword evidence="2" id="KW-1185">Reference proteome</keyword>
<dbReference type="SUPFAM" id="SSF143011">
    <property type="entry name" value="RelE-like"/>
    <property type="match status" value="1"/>
</dbReference>
<dbReference type="Pfam" id="PF05015">
    <property type="entry name" value="HigB-like_toxin"/>
    <property type="match status" value="1"/>
</dbReference>
<protein>
    <recommendedName>
        <fullName evidence="3">Plasmid maintenance system killer protein</fullName>
    </recommendedName>
</protein>
<name>A0ABP4XNW4_9MICO</name>
<accession>A0ABP4XNW4</accession>